<evidence type="ECO:0000256" key="1">
    <source>
        <dbReference type="SAM" id="MobiDB-lite"/>
    </source>
</evidence>
<organism evidence="2 3">
    <name type="scientific">Phreatobacter oligotrophus</name>
    <dbReference type="NCBI Taxonomy" id="1122261"/>
    <lineage>
        <taxon>Bacteria</taxon>
        <taxon>Pseudomonadati</taxon>
        <taxon>Pseudomonadota</taxon>
        <taxon>Alphaproteobacteria</taxon>
        <taxon>Hyphomicrobiales</taxon>
        <taxon>Phreatobacteraceae</taxon>
        <taxon>Phreatobacter</taxon>
    </lineage>
</organism>
<evidence type="ECO:0000313" key="3">
    <source>
        <dbReference type="Proteomes" id="UP000241808"/>
    </source>
</evidence>
<feature type="region of interest" description="Disordered" evidence="1">
    <location>
        <begin position="1"/>
        <end position="45"/>
    </location>
</feature>
<dbReference type="OrthoDB" id="8100830at2"/>
<feature type="compositionally biased region" description="Low complexity" evidence="1">
    <location>
        <begin position="190"/>
        <end position="202"/>
    </location>
</feature>
<feature type="compositionally biased region" description="Pro residues" evidence="1">
    <location>
        <begin position="26"/>
        <end position="38"/>
    </location>
</feature>
<dbReference type="AlphaFoldDB" id="A0A2T4YY31"/>
<keyword evidence="3" id="KW-1185">Reference proteome</keyword>
<dbReference type="Pfam" id="PF11748">
    <property type="entry name" value="DUF3306"/>
    <property type="match status" value="1"/>
</dbReference>
<comment type="caution">
    <text evidence="2">The sequence shown here is derived from an EMBL/GenBank/DDBJ whole genome shotgun (WGS) entry which is preliminary data.</text>
</comment>
<dbReference type="InterPro" id="IPR021735">
    <property type="entry name" value="DUF3306"/>
</dbReference>
<dbReference type="EMBL" id="PZZL01000010">
    <property type="protein sequence ID" value="PTM51421.1"/>
    <property type="molecule type" value="Genomic_DNA"/>
</dbReference>
<dbReference type="RefSeq" id="WP_108179105.1">
    <property type="nucleotide sequence ID" value="NZ_PZZL01000010.1"/>
</dbReference>
<feature type="region of interest" description="Disordered" evidence="1">
    <location>
        <begin position="159"/>
        <end position="225"/>
    </location>
</feature>
<proteinExistence type="predicted"/>
<feature type="compositionally biased region" description="Low complexity" evidence="1">
    <location>
        <begin position="159"/>
        <end position="174"/>
    </location>
</feature>
<sequence length="225" mass="24001">MRRAVPPPQGEGFLSRWSRLKREPEPAPAPVEPTPPAAAEPALPEGKTLEDLIAELPKVEDLVPGQSVSAFMQPWVPTPLRNAALQRMWLLDPAIRDYVSPALDYAYDYNTPGAAPGFGPIETTKDMIREVADLFDRALARSEAGNNPQSAHDIVSQAEAPADAAPQHARQAAAEPEETESRNSPEEPAESTSAAAAPVAAPHKSSGFDKDLAPPKRRNGGALPA</sequence>
<gene>
    <name evidence="2" type="ORF">C8P69_11086</name>
</gene>
<accession>A0A2T4YY31</accession>
<dbReference type="Proteomes" id="UP000241808">
    <property type="component" value="Unassembled WGS sequence"/>
</dbReference>
<name>A0A2T4YY31_9HYPH</name>
<evidence type="ECO:0000313" key="2">
    <source>
        <dbReference type="EMBL" id="PTM51421.1"/>
    </source>
</evidence>
<protein>
    <submittedName>
        <fullName evidence="2">Uncharacterized protein DUF3306</fullName>
    </submittedName>
</protein>
<reference evidence="2 3" key="1">
    <citation type="submission" date="2018-04" db="EMBL/GenBank/DDBJ databases">
        <title>Genomic Encyclopedia of Archaeal and Bacterial Type Strains, Phase II (KMG-II): from individual species to whole genera.</title>
        <authorList>
            <person name="Goeker M."/>
        </authorList>
    </citation>
    <scope>NUCLEOTIDE SEQUENCE [LARGE SCALE GENOMIC DNA]</scope>
    <source>
        <strain evidence="2 3">DSM 25521</strain>
    </source>
</reference>